<evidence type="ECO:0000313" key="3">
    <source>
        <dbReference type="Proteomes" id="UP000438699"/>
    </source>
</evidence>
<organism evidence="2 3">
    <name type="scientific">Pseudodesulfovibrio senegalensis</name>
    <dbReference type="NCBI Taxonomy" id="1721087"/>
    <lineage>
        <taxon>Bacteria</taxon>
        <taxon>Pseudomonadati</taxon>
        <taxon>Thermodesulfobacteriota</taxon>
        <taxon>Desulfovibrionia</taxon>
        <taxon>Desulfovibrionales</taxon>
        <taxon>Desulfovibrionaceae</taxon>
    </lineage>
</organism>
<comment type="caution">
    <text evidence="2">The sequence shown here is derived from an EMBL/GenBank/DDBJ whole genome shotgun (WGS) entry which is preliminary data.</text>
</comment>
<dbReference type="EMBL" id="WAIE01000001">
    <property type="protein sequence ID" value="KAB1443627.1"/>
    <property type="molecule type" value="Genomic_DNA"/>
</dbReference>
<feature type="transmembrane region" description="Helical" evidence="1">
    <location>
        <begin position="71"/>
        <end position="94"/>
    </location>
</feature>
<evidence type="ECO:0000313" key="2">
    <source>
        <dbReference type="EMBL" id="KAB1443627.1"/>
    </source>
</evidence>
<reference evidence="2 3" key="1">
    <citation type="journal article" date="2017" name="Int. J. Syst. Evol. Microbiol.">
        <title>Desulfovibrio senegalensis sp. nov., a mesophilic sulfate reducer isolated from marine sediment.</title>
        <authorList>
            <person name="Thioye A."/>
            <person name="Gam Z.B.A."/>
            <person name="Mbengue M."/>
            <person name="Cayol J.L."/>
            <person name="Joseph-Bartoli M."/>
            <person name="Toure-Kane C."/>
            <person name="Labat M."/>
        </authorList>
    </citation>
    <scope>NUCLEOTIDE SEQUENCE [LARGE SCALE GENOMIC DNA]</scope>
    <source>
        <strain evidence="2 3">DSM 101509</strain>
    </source>
</reference>
<keyword evidence="1" id="KW-0812">Transmembrane</keyword>
<proteinExistence type="predicted"/>
<sequence>MKVVVTSLLFVTALLPVPWLANGINLSDSINIACHTHPFVVSFMIAAYAIFFWSVLVVCRKPTKKNLLGMFFYGLFPANYPGYLVAMFLAMRFFGSR</sequence>
<keyword evidence="1" id="KW-0472">Membrane</keyword>
<evidence type="ECO:0000256" key="1">
    <source>
        <dbReference type="SAM" id="Phobius"/>
    </source>
</evidence>
<dbReference type="Proteomes" id="UP000438699">
    <property type="component" value="Unassembled WGS sequence"/>
</dbReference>
<keyword evidence="1" id="KW-1133">Transmembrane helix</keyword>
<dbReference type="RefSeq" id="WP_151150000.1">
    <property type="nucleotide sequence ID" value="NZ_WAIE01000001.1"/>
</dbReference>
<dbReference type="AlphaFoldDB" id="A0A6N6NA50"/>
<gene>
    <name evidence="2" type="ORF">F8A88_05145</name>
</gene>
<keyword evidence="3" id="KW-1185">Reference proteome</keyword>
<name>A0A6N6NA50_9BACT</name>
<protein>
    <submittedName>
        <fullName evidence="2">Uncharacterized protein</fullName>
    </submittedName>
</protein>
<accession>A0A6N6NA50</accession>
<feature type="transmembrane region" description="Helical" evidence="1">
    <location>
        <begin position="39"/>
        <end position="59"/>
    </location>
</feature>